<dbReference type="Proteomes" id="UP001141619">
    <property type="component" value="Unassembled WGS sequence"/>
</dbReference>
<dbReference type="InterPro" id="IPR000109">
    <property type="entry name" value="POT_fam"/>
</dbReference>
<feature type="domain" description="Major facilitator superfamily (MFS) profile" evidence="9">
    <location>
        <begin position="38"/>
        <end position="440"/>
    </location>
</feature>
<evidence type="ECO:0000256" key="2">
    <source>
        <dbReference type="ARBA" id="ARBA00022448"/>
    </source>
</evidence>
<reference evidence="10" key="1">
    <citation type="submission" date="2022-08" db="EMBL/GenBank/DDBJ databases">
        <authorList>
            <person name="Vandamme P."/>
            <person name="Hettiarachchi A."/>
            <person name="Peeters C."/>
            <person name="Cnockaert M."/>
            <person name="Carlier A."/>
        </authorList>
    </citation>
    <scope>NUCLEOTIDE SEQUENCE</scope>
    <source>
        <strain evidence="10">LMG 31809</strain>
    </source>
</reference>
<protein>
    <submittedName>
        <fullName evidence="10">Peptide MFS transporter</fullName>
    </submittedName>
</protein>
<keyword evidence="5" id="KW-0653">Protein transport</keyword>
<evidence type="ECO:0000256" key="4">
    <source>
        <dbReference type="ARBA" id="ARBA00022692"/>
    </source>
</evidence>
<feature type="transmembrane region" description="Helical" evidence="8">
    <location>
        <begin position="278"/>
        <end position="303"/>
    </location>
</feature>
<dbReference type="GO" id="GO:0005886">
    <property type="term" value="C:plasma membrane"/>
    <property type="evidence" value="ECO:0007669"/>
    <property type="project" value="UniProtKB-SubCell"/>
</dbReference>
<dbReference type="PANTHER" id="PTHR23517">
    <property type="entry name" value="RESISTANCE PROTEIN MDTM, PUTATIVE-RELATED-RELATED"/>
    <property type="match status" value="1"/>
</dbReference>
<dbReference type="PROSITE" id="PS50850">
    <property type="entry name" value="MFS"/>
    <property type="match status" value="1"/>
</dbReference>
<accession>A0A9X3Z637</accession>
<proteinExistence type="predicted"/>
<keyword evidence="4 8" id="KW-0812">Transmembrane</keyword>
<dbReference type="InterPro" id="IPR020846">
    <property type="entry name" value="MFS_dom"/>
</dbReference>
<name>A0A9X3Z637_9PROT</name>
<dbReference type="SUPFAM" id="SSF103473">
    <property type="entry name" value="MFS general substrate transporter"/>
    <property type="match status" value="1"/>
</dbReference>
<feature type="transmembrane region" description="Helical" evidence="8">
    <location>
        <begin position="388"/>
        <end position="409"/>
    </location>
</feature>
<dbReference type="GO" id="GO:1904680">
    <property type="term" value="F:peptide transmembrane transporter activity"/>
    <property type="evidence" value="ECO:0007669"/>
    <property type="project" value="InterPro"/>
</dbReference>
<feature type="transmembrane region" description="Helical" evidence="8">
    <location>
        <begin position="240"/>
        <end position="258"/>
    </location>
</feature>
<dbReference type="InterPro" id="IPR005279">
    <property type="entry name" value="Dipep/tripep_permease"/>
</dbReference>
<feature type="transmembrane region" description="Helical" evidence="8">
    <location>
        <begin position="169"/>
        <end position="192"/>
    </location>
</feature>
<feature type="transmembrane region" description="Helical" evidence="8">
    <location>
        <begin position="107"/>
        <end position="124"/>
    </location>
</feature>
<dbReference type="Pfam" id="PF00854">
    <property type="entry name" value="PTR2"/>
    <property type="match status" value="2"/>
</dbReference>
<comment type="caution">
    <text evidence="10">The sequence shown here is derived from an EMBL/GenBank/DDBJ whole genome shotgun (WGS) entry which is preliminary data.</text>
</comment>
<dbReference type="CDD" id="cd17346">
    <property type="entry name" value="MFS_DtpA_like"/>
    <property type="match status" value="1"/>
</dbReference>
<evidence type="ECO:0000256" key="7">
    <source>
        <dbReference type="ARBA" id="ARBA00023136"/>
    </source>
</evidence>
<evidence type="ECO:0000256" key="3">
    <source>
        <dbReference type="ARBA" id="ARBA00022475"/>
    </source>
</evidence>
<dbReference type="PANTHER" id="PTHR23517:SF15">
    <property type="entry name" value="PROTON-DEPENDENT OLIGOPEPTIDE FAMILY TRANSPORT PROTEIN"/>
    <property type="match status" value="1"/>
</dbReference>
<evidence type="ECO:0000256" key="1">
    <source>
        <dbReference type="ARBA" id="ARBA00004651"/>
    </source>
</evidence>
<feature type="transmembrane region" description="Helical" evidence="8">
    <location>
        <begin position="415"/>
        <end position="435"/>
    </location>
</feature>
<evidence type="ECO:0000256" key="6">
    <source>
        <dbReference type="ARBA" id="ARBA00022989"/>
    </source>
</evidence>
<feature type="transmembrane region" description="Helical" evidence="8">
    <location>
        <begin position="54"/>
        <end position="74"/>
    </location>
</feature>
<dbReference type="AlphaFoldDB" id="A0A9X3Z637"/>
<evidence type="ECO:0000313" key="10">
    <source>
        <dbReference type="EMBL" id="MDA5192677.1"/>
    </source>
</evidence>
<evidence type="ECO:0000259" key="9">
    <source>
        <dbReference type="PROSITE" id="PS50850"/>
    </source>
</evidence>
<dbReference type="InterPro" id="IPR050171">
    <property type="entry name" value="MFS_Transporters"/>
</dbReference>
<gene>
    <name evidence="10" type="ORF">NYP16_01735</name>
</gene>
<feature type="transmembrane region" description="Helical" evidence="8">
    <location>
        <begin position="323"/>
        <end position="342"/>
    </location>
</feature>
<dbReference type="NCBIfam" id="TIGR00924">
    <property type="entry name" value="yjdL_sub1_fam"/>
    <property type="match status" value="1"/>
</dbReference>
<feature type="transmembrane region" description="Helical" evidence="8">
    <location>
        <begin position="29"/>
        <end position="47"/>
    </location>
</feature>
<evidence type="ECO:0000313" key="11">
    <source>
        <dbReference type="Proteomes" id="UP001141619"/>
    </source>
</evidence>
<comment type="subcellular location">
    <subcellularLocation>
        <location evidence="1">Cell membrane</location>
        <topology evidence="1">Multi-pass membrane protein</topology>
    </subcellularLocation>
</comment>
<evidence type="ECO:0000256" key="8">
    <source>
        <dbReference type="SAM" id="Phobius"/>
    </source>
</evidence>
<feature type="transmembrane region" description="Helical" evidence="8">
    <location>
        <begin position="130"/>
        <end position="148"/>
    </location>
</feature>
<dbReference type="GO" id="GO:0015833">
    <property type="term" value="P:peptide transport"/>
    <property type="evidence" value="ECO:0007669"/>
    <property type="project" value="UniProtKB-KW"/>
</dbReference>
<dbReference type="EMBL" id="JANWOI010000001">
    <property type="protein sequence ID" value="MDA5192677.1"/>
    <property type="molecule type" value="Genomic_DNA"/>
</dbReference>
<dbReference type="InterPro" id="IPR036259">
    <property type="entry name" value="MFS_trans_sf"/>
</dbReference>
<dbReference type="RefSeq" id="WP_274942381.1">
    <property type="nucleotide sequence ID" value="NZ_JANWOI010000001.1"/>
</dbReference>
<keyword evidence="11" id="KW-1185">Reference proteome</keyword>
<keyword evidence="7 8" id="KW-0472">Membrane</keyword>
<dbReference type="Gene3D" id="1.20.1250.20">
    <property type="entry name" value="MFS general substrate transporter like domains"/>
    <property type="match status" value="2"/>
</dbReference>
<keyword evidence="5" id="KW-0571">Peptide transport</keyword>
<keyword evidence="6 8" id="KW-1133">Transmembrane helix</keyword>
<keyword evidence="2" id="KW-0813">Transport</keyword>
<organism evidence="10 11">
    <name type="scientific">Govanella unica</name>
    <dbReference type="NCBI Taxonomy" id="2975056"/>
    <lineage>
        <taxon>Bacteria</taxon>
        <taxon>Pseudomonadati</taxon>
        <taxon>Pseudomonadota</taxon>
        <taxon>Alphaproteobacteria</taxon>
        <taxon>Emcibacterales</taxon>
        <taxon>Govanellaceae</taxon>
        <taxon>Govanella</taxon>
    </lineage>
</organism>
<feature type="transmembrane region" description="Helical" evidence="8">
    <location>
        <begin position="80"/>
        <end position="100"/>
    </location>
</feature>
<sequence length="459" mass="50492">MHESNLASETLGHPRGLYVLAMTETWERFAYYGMRALLILYMTGYLLRDGVADHVLGLAALQSFLAGVFGPLSSQGLSSQIYGFYTGFVYLTPIFGGIIADRLMGQRRMVVIGALLMAAGQFLLMSEALFLPALLLLVLGNGCFKPNIVTQVGRLYGAGDARRDRAYSLFYVGINFGACVAPLACGTVAQVWGWRYGFGLSGVGMLVGLGIFLMGRRYLPPDIDRSARAVRAEADGDDRARIKILALIAVIMMSYWLTFEQLGNVFSLWMRDDIDRGIFGFAVPVAWFQSLNPMLMIVLTPLIVRRWSRQGKLGQEPTAMTKIMTGLVLTGVAYVMLAGLSLVDGQRVGCLAIIPFMFVLTWGELFISPTSLSLFSRVAPLRLISMMMGVYFLSGFFGSYLAGFLGSFWEAMPHARYWLMIAGIAFMAAMLILMLRRSVDAFLARRDISVRALAEASAG</sequence>
<evidence type="ECO:0000256" key="5">
    <source>
        <dbReference type="ARBA" id="ARBA00022856"/>
    </source>
</evidence>
<reference evidence="10" key="2">
    <citation type="journal article" date="2023" name="Syst. Appl. Microbiol.">
        <title>Govania unica gen. nov., sp. nov., a rare biosphere bacterium that represents a novel family in the class Alphaproteobacteria.</title>
        <authorList>
            <person name="Vandamme P."/>
            <person name="Peeters C."/>
            <person name="Hettiarachchi A."/>
            <person name="Cnockaert M."/>
            <person name="Carlier A."/>
        </authorList>
    </citation>
    <scope>NUCLEOTIDE SEQUENCE</scope>
    <source>
        <strain evidence="10">LMG 31809</strain>
    </source>
</reference>
<feature type="transmembrane region" description="Helical" evidence="8">
    <location>
        <begin position="348"/>
        <end position="367"/>
    </location>
</feature>
<keyword evidence="3" id="KW-1003">Cell membrane</keyword>
<feature type="transmembrane region" description="Helical" evidence="8">
    <location>
        <begin position="198"/>
        <end position="219"/>
    </location>
</feature>